<keyword evidence="5 7" id="KW-1133">Transmembrane helix</keyword>
<evidence type="ECO:0000256" key="3">
    <source>
        <dbReference type="ARBA" id="ARBA00022679"/>
    </source>
</evidence>
<sequence length="455" mass="50300">MCSVAGIAQFARFGTNNSFVVVDGHHLDYFTVSLIIACAWMGALTIYRSRDKQVVGIGPDEYKRVFSATIILVGLLNLVCVVFEVDIARGYVALVFPLGCLGLIASRWALRRWLSSQRAHGHYLSKVVVLGAVEDVKYVINQIEKKSGPAYEVVGVVMPGKPDPAGLFVNGQPIPVVGDPYSVVGAVAATEADAVIIAGPVEGGGAYIQELGWQLEESSTQLILTTGLTNVAGPRIHSRPVEGLPLMHVELPHYAGGKHVLKRLLDIVLSAAALIVLAPVFVVLAVLIRRDSPGPVIFKQERIGRRGQTFMMYKFRSMVENAEDALAGLLDQNEGAGLLFKMQKDPRVTRVGEWMRRYSLDEFPQFWNVLLGNMSLVGPRPPLQREVDGYESHVHRRLYIKPGLTGMWQINGRSELNWQDSVRLDLYYVENWSIVGDIIILWRTARAMIRPVGAY</sequence>
<dbReference type="InterPro" id="IPR017475">
    <property type="entry name" value="EPS_sugar_tfrase"/>
</dbReference>
<dbReference type="NCBIfam" id="TIGR03025">
    <property type="entry name" value="EPS_sugtrans"/>
    <property type="match status" value="1"/>
</dbReference>
<organism evidence="9 10">
    <name type="scientific">Arthrobacter terricola</name>
    <dbReference type="NCBI Taxonomy" id="2547396"/>
    <lineage>
        <taxon>Bacteria</taxon>
        <taxon>Bacillati</taxon>
        <taxon>Actinomycetota</taxon>
        <taxon>Actinomycetes</taxon>
        <taxon>Micrococcales</taxon>
        <taxon>Micrococcaceae</taxon>
        <taxon>Arthrobacter</taxon>
    </lineage>
</organism>
<protein>
    <submittedName>
        <fullName evidence="9">Sugar transferase</fullName>
    </submittedName>
</protein>
<dbReference type="GO" id="GO:0016020">
    <property type="term" value="C:membrane"/>
    <property type="evidence" value="ECO:0007669"/>
    <property type="project" value="UniProtKB-SubCell"/>
</dbReference>
<keyword evidence="4 7" id="KW-0812">Transmembrane</keyword>
<dbReference type="OrthoDB" id="9808602at2"/>
<dbReference type="Proteomes" id="UP000295511">
    <property type="component" value="Unassembled WGS sequence"/>
</dbReference>
<feature type="transmembrane region" description="Helical" evidence="7">
    <location>
        <begin position="29"/>
        <end position="47"/>
    </location>
</feature>
<feature type="transmembrane region" description="Helical" evidence="7">
    <location>
        <begin position="91"/>
        <end position="110"/>
    </location>
</feature>
<dbReference type="InterPro" id="IPR003362">
    <property type="entry name" value="Bact_transf"/>
</dbReference>
<feature type="transmembrane region" description="Helical" evidence="7">
    <location>
        <begin position="267"/>
        <end position="288"/>
    </location>
</feature>
<keyword evidence="10" id="KW-1185">Reference proteome</keyword>
<dbReference type="PANTHER" id="PTHR30576">
    <property type="entry name" value="COLANIC BIOSYNTHESIS UDP-GLUCOSE LIPID CARRIER TRANSFERASE"/>
    <property type="match status" value="1"/>
</dbReference>
<dbReference type="Pfam" id="PF02397">
    <property type="entry name" value="Bac_transf"/>
    <property type="match status" value="1"/>
</dbReference>
<dbReference type="AlphaFoldDB" id="A0A4R5KWX3"/>
<evidence type="ECO:0000256" key="4">
    <source>
        <dbReference type="ARBA" id="ARBA00022692"/>
    </source>
</evidence>
<proteinExistence type="inferred from homology"/>
<reference evidence="9 10" key="1">
    <citation type="submission" date="2019-03" db="EMBL/GenBank/DDBJ databases">
        <title>Whole genome sequence of Arthrobacter sp JH1-1.</title>
        <authorList>
            <person name="Trinh H.N."/>
        </authorList>
    </citation>
    <scope>NUCLEOTIDE SEQUENCE [LARGE SCALE GENOMIC DNA]</scope>
    <source>
        <strain evidence="9 10">JH1-1</strain>
    </source>
</reference>
<evidence type="ECO:0000313" key="9">
    <source>
        <dbReference type="EMBL" id="TDG00063.1"/>
    </source>
</evidence>
<evidence type="ECO:0000313" key="10">
    <source>
        <dbReference type="Proteomes" id="UP000295511"/>
    </source>
</evidence>
<evidence type="ECO:0000256" key="7">
    <source>
        <dbReference type="SAM" id="Phobius"/>
    </source>
</evidence>
<evidence type="ECO:0000259" key="8">
    <source>
        <dbReference type="Pfam" id="PF02397"/>
    </source>
</evidence>
<evidence type="ECO:0000256" key="1">
    <source>
        <dbReference type="ARBA" id="ARBA00004141"/>
    </source>
</evidence>
<name>A0A4R5KWX3_9MICC</name>
<dbReference type="GO" id="GO:0016780">
    <property type="term" value="F:phosphotransferase activity, for other substituted phosphate groups"/>
    <property type="evidence" value="ECO:0007669"/>
    <property type="project" value="TreeGrafter"/>
</dbReference>
<comment type="subcellular location">
    <subcellularLocation>
        <location evidence="1">Membrane</location>
        <topology evidence="1">Multi-pass membrane protein</topology>
    </subcellularLocation>
</comment>
<evidence type="ECO:0000256" key="6">
    <source>
        <dbReference type="ARBA" id="ARBA00023136"/>
    </source>
</evidence>
<keyword evidence="3 9" id="KW-0808">Transferase</keyword>
<dbReference type="PANTHER" id="PTHR30576:SF10">
    <property type="entry name" value="SLL5057 PROTEIN"/>
    <property type="match status" value="1"/>
</dbReference>
<feature type="transmembrane region" description="Helical" evidence="7">
    <location>
        <begin position="68"/>
        <end position="85"/>
    </location>
</feature>
<keyword evidence="6 7" id="KW-0472">Membrane</keyword>
<comment type="similarity">
    <text evidence="2">Belongs to the bacterial sugar transferase family.</text>
</comment>
<comment type="caution">
    <text evidence="9">The sequence shown here is derived from an EMBL/GenBank/DDBJ whole genome shotgun (WGS) entry which is preliminary data.</text>
</comment>
<feature type="domain" description="Bacterial sugar transferase" evidence="8">
    <location>
        <begin position="262"/>
        <end position="449"/>
    </location>
</feature>
<gene>
    <name evidence="9" type="ORF">E1809_04710</name>
</gene>
<dbReference type="Pfam" id="PF13727">
    <property type="entry name" value="CoA_binding_3"/>
    <property type="match status" value="1"/>
</dbReference>
<evidence type="ECO:0000256" key="5">
    <source>
        <dbReference type="ARBA" id="ARBA00022989"/>
    </source>
</evidence>
<evidence type="ECO:0000256" key="2">
    <source>
        <dbReference type="ARBA" id="ARBA00006464"/>
    </source>
</evidence>
<dbReference type="EMBL" id="SMRU01000004">
    <property type="protein sequence ID" value="TDG00063.1"/>
    <property type="molecule type" value="Genomic_DNA"/>
</dbReference>
<accession>A0A4R5KWX3</accession>